<evidence type="ECO:0000259" key="4">
    <source>
        <dbReference type="Pfam" id="PF00892"/>
    </source>
</evidence>
<dbReference type="RefSeq" id="WP_091529753.1">
    <property type="nucleotide sequence ID" value="NZ_FOLT01000005.1"/>
</dbReference>
<keyword evidence="6" id="KW-1185">Reference proteome</keyword>
<evidence type="ECO:0000313" key="5">
    <source>
        <dbReference type="EMBL" id="SFC33614.1"/>
    </source>
</evidence>
<dbReference type="Gene3D" id="1.10.3730.20">
    <property type="match status" value="2"/>
</dbReference>
<keyword evidence="3" id="KW-1133">Transmembrane helix</keyword>
<feature type="transmembrane region" description="Helical" evidence="3">
    <location>
        <begin position="172"/>
        <end position="189"/>
    </location>
</feature>
<dbReference type="AlphaFoldDB" id="A0A1I1IBQ6"/>
<dbReference type="InterPro" id="IPR000620">
    <property type="entry name" value="EamA_dom"/>
</dbReference>
<evidence type="ECO:0000313" key="6">
    <source>
        <dbReference type="Proteomes" id="UP000199612"/>
    </source>
</evidence>
<feature type="domain" description="EamA" evidence="4">
    <location>
        <begin position="2"/>
        <end position="158"/>
    </location>
</feature>
<keyword evidence="3" id="KW-0472">Membrane</keyword>
<sequence length="303" mass="34044">MFYLFLAILCSASIALIFKYTENTDTNRYVITSANYFIAFVTSLIMIIYRRLLDGVVRELPFIDDVALFIGNDQHILSPYSSIIWGILIGAVAGVFFFLSFVYYQKSVRDNGVGISGTVAKLGILIPMIFSIIIWREFPTSVQWIGIILSLVSIVVINLSKKSVKTFDFKPTVLLLFIFGGMAEFSNKIYQKYALNDYKDFFLFTIFFVAFLISVSYTVNKKAKVKLSDILTGFAVGIPNLFSSYFLILSLDTLKTSVAFPIYSAGSIVLINIGGLLIYREKIARKNQLAIVMTIIALILINI</sequence>
<feature type="transmembrane region" description="Helical" evidence="3">
    <location>
        <begin position="29"/>
        <end position="48"/>
    </location>
</feature>
<reference evidence="6" key="1">
    <citation type="submission" date="2016-10" db="EMBL/GenBank/DDBJ databases">
        <authorList>
            <person name="Varghese N."/>
            <person name="Submissions S."/>
        </authorList>
    </citation>
    <scope>NUCLEOTIDE SEQUENCE [LARGE SCALE GENOMIC DNA]</scope>
    <source>
        <strain evidence="6">DSM 23664</strain>
    </source>
</reference>
<dbReference type="Pfam" id="PF00892">
    <property type="entry name" value="EamA"/>
    <property type="match status" value="1"/>
</dbReference>
<dbReference type="OrthoDB" id="47588at2"/>
<keyword evidence="3" id="KW-0812">Transmembrane</keyword>
<feature type="transmembrane region" description="Helical" evidence="3">
    <location>
        <begin position="260"/>
        <end position="279"/>
    </location>
</feature>
<evidence type="ECO:0000256" key="1">
    <source>
        <dbReference type="ARBA" id="ARBA00004127"/>
    </source>
</evidence>
<name>A0A1I1IBQ6_9LACT</name>
<feature type="transmembrane region" description="Helical" evidence="3">
    <location>
        <begin position="231"/>
        <end position="248"/>
    </location>
</feature>
<evidence type="ECO:0000256" key="3">
    <source>
        <dbReference type="SAM" id="Phobius"/>
    </source>
</evidence>
<organism evidence="5 6">
    <name type="scientific">Alkalibacterium subtropicum</name>
    <dbReference type="NCBI Taxonomy" id="753702"/>
    <lineage>
        <taxon>Bacteria</taxon>
        <taxon>Bacillati</taxon>
        <taxon>Bacillota</taxon>
        <taxon>Bacilli</taxon>
        <taxon>Lactobacillales</taxon>
        <taxon>Carnobacteriaceae</taxon>
        <taxon>Alkalibacterium</taxon>
    </lineage>
</organism>
<dbReference type="Proteomes" id="UP000199612">
    <property type="component" value="Unassembled WGS sequence"/>
</dbReference>
<dbReference type="EMBL" id="FOLT01000005">
    <property type="protein sequence ID" value="SFC33614.1"/>
    <property type="molecule type" value="Genomic_DNA"/>
</dbReference>
<protein>
    <submittedName>
        <fullName evidence="5">Multidrug transporter EmrE</fullName>
    </submittedName>
</protein>
<feature type="transmembrane region" description="Helical" evidence="3">
    <location>
        <begin position="83"/>
        <end position="103"/>
    </location>
</feature>
<gene>
    <name evidence="5" type="ORF">SAMN04488102_10542</name>
</gene>
<evidence type="ECO:0000256" key="2">
    <source>
        <dbReference type="ARBA" id="ARBA00007362"/>
    </source>
</evidence>
<dbReference type="InterPro" id="IPR037185">
    <property type="entry name" value="EmrE-like"/>
</dbReference>
<feature type="transmembrane region" description="Helical" evidence="3">
    <location>
        <begin position="115"/>
        <end position="135"/>
    </location>
</feature>
<feature type="transmembrane region" description="Helical" evidence="3">
    <location>
        <begin position="201"/>
        <end position="219"/>
    </location>
</feature>
<comment type="similarity">
    <text evidence="2">Belongs to the EamA transporter family.</text>
</comment>
<accession>A0A1I1IBQ6</accession>
<comment type="subcellular location">
    <subcellularLocation>
        <location evidence="1">Endomembrane system</location>
        <topology evidence="1">Multi-pass membrane protein</topology>
    </subcellularLocation>
</comment>
<dbReference type="STRING" id="753702.SAMN04488102_10542"/>
<feature type="transmembrane region" description="Helical" evidence="3">
    <location>
        <begin position="141"/>
        <end position="160"/>
    </location>
</feature>
<dbReference type="GO" id="GO:0016020">
    <property type="term" value="C:membrane"/>
    <property type="evidence" value="ECO:0007669"/>
    <property type="project" value="InterPro"/>
</dbReference>
<dbReference type="SUPFAM" id="SSF103481">
    <property type="entry name" value="Multidrug resistance efflux transporter EmrE"/>
    <property type="match status" value="2"/>
</dbReference>
<proteinExistence type="inferred from homology"/>